<evidence type="ECO:0000313" key="2">
    <source>
        <dbReference type="Proteomes" id="UP001153954"/>
    </source>
</evidence>
<dbReference type="AlphaFoldDB" id="A0AAU9UI69"/>
<dbReference type="EMBL" id="CAKOGL010000016">
    <property type="protein sequence ID" value="CAH2096515.1"/>
    <property type="molecule type" value="Genomic_DNA"/>
</dbReference>
<protein>
    <submittedName>
        <fullName evidence="1">Uncharacterized protein</fullName>
    </submittedName>
</protein>
<evidence type="ECO:0000313" key="1">
    <source>
        <dbReference type="EMBL" id="CAH2096515.1"/>
    </source>
</evidence>
<sequence length="90" mass="10454">MSSLQCDPDCRCRFVQRWLDIHEKYFSGSIMQNINVQSSTNANSSQFASQQTHNYNQISYNAQTPQKVIQIYYVRPPFRISPLNPYSKSG</sequence>
<dbReference type="Proteomes" id="UP001153954">
    <property type="component" value="Unassembled WGS sequence"/>
</dbReference>
<keyword evidence="2" id="KW-1185">Reference proteome</keyword>
<organism evidence="1 2">
    <name type="scientific">Euphydryas editha</name>
    <name type="common">Edith's checkerspot</name>
    <dbReference type="NCBI Taxonomy" id="104508"/>
    <lineage>
        <taxon>Eukaryota</taxon>
        <taxon>Metazoa</taxon>
        <taxon>Ecdysozoa</taxon>
        <taxon>Arthropoda</taxon>
        <taxon>Hexapoda</taxon>
        <taxon>Insecta</taxon>
        <taxon>Pterygota</taxon>
        <taxon>Neoptera</taxon>
        <taxon>Endopterygota</taxon>
        <taxon>Lepidoptera</taxon>
        <taxon>Glossata</taxon>
        <taxon>Ditrysia</taxon>
        <taxon>Papilionoidea</taxon>
        <taxon>Nymphalidae</taxon>
        <taxon>Nymphalinae</taxon>
        <taxon>Euphydryas</taxon>
    </lineage>
</organism>
<reference evidence="1" key="1">
    <citation type="submission" date="2022-03" db="EMBL/GenBank/DDBJ databases">
        <authorList>
            <person name="Tunstrom K."/>
        </authorList>
    </citation>
    <scope>NUCLEOTIDE SEQUENCE</scope>
</reference>
<name>A0AAU9UI69_EUPED</name>
<gene>
    <name evidence="1" type="ORF">EEDITHA_LOCUS11849</name>
</gene>
<comment type="caution">
    <text evidence="1">The sequence shown here is derived from an EMBL/GenBank/DDBJ whole genome shotgun (WGS) entry which is preliminary data.</text>
</comment>
<proteinExistence type="predicted"/>
<accession>A0AAU9UI69</accession>